<name>D5RP64_9PROT</name>
<dbReference type="AlphaFoldDB" id="D5RP64"/>
<evidence type="ECO:0000313" key="1">
    <source>
        <dbReference type="EMBL" id="EFH10902.1"/>
    </source>
</evidence>
<protein>
    <submittedName>
        <fullName evidence="1">Uncharacterized protein</fullName>
    </submittedName>
</protein>
<dbReference type="InterPro" id="IPR010845">
    <property type="entry name" value="FlaF"/>
</dbReference>
<evidence type="ECO:0000313" key="2">
    <source>
        <dbReference type="Proteomes" id="UP000005324"/>
    </source>
</evidence>
<accession>D5RP64</accession>
<gene>
    <name evidence="1" type="ORF">HMPREF0731_2875</name>
</gene>
<dbReference type="GO" id="GO:0044781">
    <property type="term" value="P:bacterial-type flagellum organization"/>
    <property type="evidence" value="ECO:0007669"/>
    <property type="project" value="InterPro"/>
</dbReference>
<keyword evidence="2" id="KW-1185">Reference proteome</keyword>
<dbReference type="Pfam" id="PF07309">
    <property type="entry name" value="FlaF"/>
    <property type="match status" value="1"/>
</dbReference>
<sequence>MSAHHFQAQALRAYGVVKAARSLREQEAEVYALVSGRLRVAIEGSEIDRVRARADALRLFSTVRILVLHESCELPAPLRGQIVSLCRVAMREVEKEDAADLGFLADLCDSFAGGLMGRAPSPAETAPAETGAAA</sequence>
<dbReference type="Proteomes" id="UP000005324">
    <property type="component" value="Unassembled WGS sequence"/>
</dbReference>
<dbReference type="RefSeq" id="WP_007001906.1">
    <property type="nucleotide sequence ID" value="NZ_GG770777.1"/>
</dbReference>
<proteinExistence type="predicted"/>
<reference evidence="1 2" key="1">
    <citation type="submission" date="2010-04" db="EMBL/GenBank/DDBJ databases">
        <authorList>
            <person name="Qin X."/>
            <person name="Bachman B."/>
            <person name="Battles P."/>
            <person name="Bell A."/>
            <person name="Bess C."/>
            <person name="Bickham C."/>
            <person name="Chaboub L."/>
            <person name="Chen D."/>
            <person name="Coyle M."/>
            <person name="Deiros D.R."/>
            <person name="Dinh H."/>
            <person name="Forbes L."/>
            <person name="Fowler G."/>
            <person name="Francisco L."/>
            <person name="Fu Q."/>
            <person name="Gubbala S."/>
            <person name="Hale W."/>
            <person name="Han Y."/>
            <person name="Hemphill L."/>
            <person name="Highlander S.K."/>
            <person name="Hirani K."/>
            <person name="Hogues M."/>
            <person name="Jackson L."/>
            <person name="Jakkamsetti A."/>
            <person name="Javaid M."/>
            <person name="Jiang H."/>
            <person name="Korchina V."/>
            <person name="Kovar C."/>
            <person name="Lara F."/>
            <person name="Lee S."/>
            <person name="Mata R."/>
            <person name="Mathew T."/>
            <person name="Moen C."/>
            <person name="Morales K."/>
            <person name="Munidasa M."/>
            <person name="Nazareth L."/>
            <person name="Ngo R."/>
            <person name="Nguyen L."/>
            <person name="Okwuonu G."/>
            <person name="Ongeri F."/>
            <person name="Patil S."/>
            <person name="Petrosino J."/>
            <person name="Pham C."/>
            <person name="Pham P."/>
            <person name="Pu L.-L."/>
            <person name="Puazo M."/>
            <person name="Raj R."/>
            <person name="Reid J."/>
            <person name="Rouhana J."/>
            <person name="Saada N."/>
            <person name="Shang Y."/>
            <person name="Simmons D."/>
            <person name="Thornton R."/>
            <person name="Warren J."/>
            <person name="Weissenberger G."/>
            <person name="Zhang J."/>
            <person name="Zhang L."/>
            <person name="Zhou C."/>
            <person name="Zhu D."/>
            <person name="Muzny D."/>
            <person name="Worley K."/>
            <person name="Gibbs R."/>
        </authorList>
    </citation>
    <scope>NUCLEOTIDE SEQUENCE [LARGE SCALE GENOMIC DNA]</scope>
    <source>
        <strain evidence="1 2">ATCC 49957</strain>
    </source>
</reference>
<dbReference type="EMBL" id="ADVL01000616">
    <property type="protein sequence ID" value="EFH10902.1"/>
    <property type="molecule type" value="Genomic_DNA"/>
</dbReference>
<comment type="caution">
    <text evidence="1">The sequence shown here is derived from an EMBL/GenBank/DDBJ whole genome shotgun (WGS) entry which is preliminary data.</text>
</comment>
<dbReference type="OrthoDB" id="7273561at2"/>
<organism evidence="1 2">
    <name type="scientific">Pseudoroseomonas cervicalis ATCC 49957</name>
    <dbReference type="NCBI Taxonomy" id="525371"/>
    <lineage>
        <taxon>Bacteria</taxon>
        <taxon>Pseudomonadati</taxon>
        <taxon>Pseudomonadota</taxon>
        <taxon>Alphaproteobacteria</taxon>
        <taxon>Acetobacterales</taxon>
        <taxon>Roseomonadaceae</taxon>
        <taxon>Roseomonas</taxon>
    </lineage>
</organism>
<dbReference type="HOGENOM" id="CLU_1894626_0_0_5"/>